<gene>
    <name evidence="3" type="ORF">D6Z83_11520</name>
    <name evidence="4" type="ORF">EBE87_13400</name>
</gene>
<sequence length="330" mass="34901">MTRAPEREATMLNRRNILAMLGALALARPALAQGLPGRTIRLVVPFAPGGNSDIVARKIAERLGAHLGTGVVVENKSGGGGTVGTEEVTRATPDGTTLLFHTAAVAIEASLRRGLSYDVRRDLVPVTQIAETPFAFMVNPGLPVTTIPELIAYAKANPGRLNYGSSGTGSSVHLSLEYFRVKTGIEMTHVPYRGAAPSLVALASNEVQLVLDTLSTSKPLAETGRARGIGVASAERSPIWPELPTVNESVPGYSVSIWHGIFAPRGTPPATVAALNQALRTVMGAGDMQDWSRQLGFRIVTSEPEAFSGFFQRQIALWADVVAKSGVTVD</sequence>
<dbReference type="InParanoid" id="A0A3A9JY82"/>
<evidence type="ECO:0000256" key="2">
    <source>
        <dbReference type="SAM" id="SignalP"/>
    </source>
</evidence>
<comment type="similarity">
    <text evidence="1">Belongs to the UPF0065 (bug) family.</text>
</comment>
<evidence type="ECO:0000313" key="4">
    <source>
        <dbReference type="EMBL" id="RMI20821.1"/>
    </source>
</evidence>
<feature type="chain" id="PRO_5017297901" evidence="2">
    <location>
        <begin position="33"/>
        <end position="330"/>
    </location>
</feature>
<dbReference type="AlphaFoldDB" id="A0A3A9JY82"/>
<dbReference type="InterPro" id="IPR005064">
    <property type="entry name" value="BUG"/>
</dbReference>
<evidence type="ECO:0000313" key="6">
    <source>
        <dbReference type="Proteomes" id="UP000278036"/>
    </source>
</evidence>
<dbReference type="Gene3D" id="3.40.190.150">
    <property type="entry name" value="Bordetella uptake gene, domain 1"/>
    <property type="match status" value="1"/>
</dbReference>
<reference evidence="3 6" key="1">
    <citation type="submission" date="2018-09" db="EMBL/GenBank/DDBJ databases">
        <title>Roseomonas sp. nov., isolated from feces of Tibetan antelopes in the Qinghai-Tibet plateau, China.</title>
        <authorList>
            <person name="Tian Z."/>
        </authorList>
    </citation>
    <scope>NUCLEOTIDE SEQUENCE [LARGE SCALE GENOMIC DNA]</scope>
    <source>
        <strain evidence="4 5">Z23</strain>
        <strain evidence="3 6">Z24</strain>
    </source>
</reference>
<dbReference type="Pfam" id="PF03401">
    <property type="entry name" value="TctC"/>
    <property type="match status" value="1"/>
</dbReference>
<accession>A0A3A9JY82</accession>
<dbReference type="Proteomes" id="UP000278036">
    <property type="component" value="Unassembled WGS sequence"/>
</dbReference>
<evidence type="ECO:0000313" key="5">
    <source>
        <dbReference type="Proteomes" id="UP000274097"/>
    </source>
</evidence>
<keyword evidence="5" id="KW-1185">Reference proteome</keyword>
<dbReference type="EMBL" id="RAQU01000059">
    <property type="protein sequence ID" value="RKK04029.1"/>
    <property type="molecule type" value="Genomic_DNA"/>
</dbReference>
<evidence type="ECO:0000256" key="1">
    <source>
        <dbReference type="ARBA" id="ARBA00006987"/>
    </source>
</evidence>
<dbReference type="PANTHER" id="PTHR42928">
    <property type="entry name" value="TRICARBOXYLATE-BINDING PROTEIN"/>
    <property type="match status" value="1"/>
</dbReference>
<keyword evidence="2" id="KW-0732">Signal</keyword>
<dbReference type="Proteomes" id="UP000274097">
    <property type="component" value="Unassembled WGS sequence"/>
</dbReference>
<evidence type="ECO:0000313" key="3">
    <source>
        <dbReference type="EMBL" id="RKK04029.1"/>
    </source>
</evidence>
<dbReference type="InterPro" id="IPR042100">
    <property type="entry name" value="Bug_dom1"/>
</dbReference>
<feature type="signal peptide" evidence="2">
    <location>
        <begin position="1"/>
        <end position="32"/>
    </location>
</feature>
<dbReference type="EMBL" id="RFLX01000009">
    <property type="protein sequence ID" value="RMI20821.1"/>
    <property type="molecule type" value="Genomic_DNA"/>
</dbReference>
<dbReference type="SUPFAM" id="SSF53850">
    <property type="entry name" value="Periplasmic binding protein-like II"/>
    <property type="match status" value="1"/>
</dbReference>
<organism evidence="3 6">
    <name type="scientific">Teichococcus wenyumeiae</name>
    <dbReference type="NCBI Taxonomy" id="2478470"/>
    <lineage>
        <taxon>Bacteria</taxon>
        <taxon>Pseudomonadati</taxon>
        <taxon>Pseudomonadota</taxon>
        <taxon>Alphaproteobacteria</taxon>
        <taxon>Acetobacterales</taxon>
        <taxon>Roseomonadaceae</taxon>
        <taxon>Roseomonas</taxon>
    </lineage>
</organism>
<name>A0A3A9JY82_9PROT</name>
<dbReference type="CDD" id="cd13578">
    <property type="entry name" value="PBP2_Bug27"/>
    <property type="match status" value="1"/>
</dbReference>
<proteinExistence type="inferred from homology"/>
<dbReference type="PIRSF" id="PIRSF017082">
    <property type="entry name" value="YflP"/>
    <property type="match status" value="1"/>
</dbReference>
<dbReference type="PANTHER" id="PTHR42928:SF5">
    <property type="entry name" value="BLR1237 PROTEIN"/>
    <property type="match status" value="1"/>
</dbReference>
<comment type="caution">
    <text evidence="3">The sequence shown here is derived from an EMBL/GenBank/DDBJ whole genome shotgun (WGS) entry which is preliminary data.</text>
</comment>
<protein>
    <submittedName>
        <fullName evidence="3">Tripartite tricarboxylate transporter substrate binding protein</fullName>
    </submittedName>
</protein>
<dbReference type="Gene3D" id="3.40.190.10">
    <property type="entry name" value="Periplasmic binding protein-like II"/>
    <property type="match status" value="1"/>
</dbReference>